<reference evidence="2 3" key="1">
    <citation type="submission" date="2016-08" db="EMBL/GenBank/DDBJ databases">
        <authorList>
            <consortium name="Lentinula edodes genome sequencing consortium"/>
            <person name="Sakamoto Y."/>
            <person name="Nakade K."/>
            <person name="Sato S."/>
            <person name="Yoshida Y."/>
            <person name="Miyazaki K."/>
            <person name="Natsume S."/>
            <person name="Konno N."/>
        </authorList>
    </citation>
    <scope>NUCLEOTIDE SEQUENCE [LARGE SCALE GENOMIC DNA]</scope>
    <source>
        <strain evidence="2 3">NBRC 111202</strain>
    </source>
</reference>
<evidence type="ECO:0000313" key="3">
    <source>
        <dbReference type="Proteomes" id="UP000188533"/>
    </source>
</evidence>
<sequence>MSPSRDAFSDSDALCSLDLDDTHYANSPSFCPKDNFSGNELPPSNSSTFEADDSNYLSDAANYSLHKAAEDNSDYPDAVDTGEAEDADEDREELWIADQVPDFDVFYNLLQDRGTFHNKDMIHSQQNSDLDKLLLSLLEDEPAPTQNSFSALPASAFTTSSTQHLHSYFATSNSDPGSRKRRHSQVNHKEHIPRQRHSAVNTHADPVEPRPDCNRNGGSASRKRLRVDSQADRQDVEEEEEEEAPDGTQYLYEASQTPHAPPKEVTDVALAWMLHLTGVVGWGSDKWAEDIRSLVAAVDWEEAFEALSSDSLLHLTQRCRHTEKVNTGSTFIQMMYELFLAAKVNR</sequence>
<feature type="compositionally biased region" description="Acidic residues" evidence="1">
    <location>
        <begin position="80"/>
        <end position="89"/>
    </location>
</feature>
<organism evidence="2 3">
    <name type="scientific">Lentinula edodes</name>
    <name type="common">Shiitake mushroom</name>
    <name type="synonym">Lentinus edodes</name>
    <dbReference type="NCBI Taxonomy" id="5353"/>
    <lineage>
        <taxon>Eukaryota</taxon>
        <taxon>Fungi</taxon>
        <taxon>Dikarya</taxon>
        <taxon>Basidiomycota</taxon>
        <taxon>Agaricomycotina</taxon>
        <taxon>Agaricomycetes</taxon>
        <taxon>Agaricomycetidae</taxon>
        <taxon>Agaricales</taxon>
        <taxon>Marasmiineae</taxon>
        <taxon>Omphalotaceae</taxon>
        <taxon>Lentinula</taxon>
    </lineage>
</organism>
<proteinExistence type="predicted"/>
<feature type="compositionally biased region" description="Polar residues" evidence="1">
    <location>
        <begin position="36"/>
        <end position="49"/>
    </location>
</feature>
<feature type="region of interest" description="Disordered" evidence="1">
    <location>
        <begin position="168"/>
        <end position="249"/>
    </location>
</feature>
<reference evidence="2 3" key="2">
    <citation type="submission" date="2017-02" db="EMBL/GenBank/DDBJ databases">
        <title>A genome survey and senescence transcriptome analysis in Lentinula edodes.</title>
        <authorList>
            <person name="Sakamoto Y."/>
            <person name="Nakade K."/>
            <person name="Sato S."/>
            <person name="Yoshida Y."/>
            <person name="Miyazaki K."/>
            <person name="Natsume S."/>
            <person name="Konno N."/>
        </authorList>
    </citation>
    <scope>NUCLEOTIDE SEQUENCE [LARGE SCALE GENOMIC DNA]</scope>
    <source>
        <strain evidence="2 3">NBRC 111202</strain>
    </source>
</reference>
<gene>
    <name evidence="2" type="ORF">LENED_010235</name>
</gene>
<accession>A0A1Q3ELW1</accession>
<comment type="caution">
    <text evidence="2">The sequence shown here is derived from an EMBL/GenBank/DDBJ whole genome shotgun (WGS) entry which is preliminary data.</text>
</comment>
<dbReference type="Proteomes" id="UP000188533">
    <property type="component" value="Unassembled WGS sequence"/>
</dbReference>
<feature type="compositionally biased region" description="Acidic residues" evidence="1">
    <location>
        <begin position="235"/>
        <end position="245"/>
    </location>
</feature>
<name>A0A1Q3ELW1_LENED</name>
<evidence type="ECO:0000256" key="1">
    <source>
        <dbReference type="SAM" id="MobiDB-lite"/>
    </source>
</evidence>
<protein>
    <submittedName>
        <fullName evidence="2">Uncharacterized protein</fullName>
    </submittedName>
</protein>
<dbReference type="EMBL" id="BDGU01000594">
    <property type="protein sequence ID" value="GAW08189.1"/>
    <property type="molecule type" value="Genomic_DNA"/>
</dbReference>
<evidence type="ECO:0000313" key="2">
    <source>
        <dbReference type="EMBL" id="GAW08189.1"/>
    </source>
</evidence>
<feature type="region of interest" description="Disordered" evidence="1">
    <location>
        <begin position="68"/>
        <end position="89"/>
    </location>
</feature>
<keyword evidence="3" id="KW-1185">Reference proteome</keyword>
<feature type="region of interest" description="Disordered" evidence="1">
    <location>
        <begin position="28"/>
        <end position="53"/>
    </location>
</feature>
<dbReference type="AlphaFoldDB" id="A0A1Q3ELW1"/>